<feature type="region of interest" description="Disordered" evidence="1">
    <location>
        <begin position="128"/>
        <end position="150"/>
    </location>
</feature>
<reference evidence="2" key="2">
    <citation type="submission" date="2023-07" db="EMBL/GenBank/DDBJ databases">
        <authorList>
            <consortium name="Lawrence Berkeley National Laboratory"/>
            <person name="Haridas S."/>
            <person name="Hensen N."/>
            <person name="Bonometti L."/>
            <person name="Westerberg I."/>
            <person name="Brannstrom I.O."/>
            <person name="Guillou S."/>
            <person name="Cros-Aarteil S."/>
            <person name="Calhoun S."/>
            <person name="Kuo A."/>
            <person name="Mondo S."/>
            <person name="Pangilinan J."/>
            <person name="Riley R."/>
            <person name="LaButti K."/>
            <person name="Andreopoulos B."/>
            <person name="Lipzen A."/>
            <person name="Chen C."/>
            <person name="Yanf M."/>
            <person name="Daum C."/>
            <person name="Ng V."/>
            <person name="Clum A."/>
            <person name="Steindorff A."/>
            <person name="Ohm R."/>
            <person name="Martin F."/>
            <person name="Silar P."/>
            <person name="Natvig D."/>
            <person name="Lalanne C."/>
            <person name="Gautier V."/>
            <person name="Ament-velasquez S.L."/>
            <person name="Kruys A."/>
            <person name="Hutchinson M.I."/>
            <person name="Powell A.J."/>
            <person name="Barry K."/>
            <person name="Miller A.N."/>
            <person name="Grigoriev I.V."/>
            <person name="Debuchy R."/>
            <person name="Gladieux P."/>
            <person name="Thoren M.H."/>
            <person name="Johannesson H."/>
        </authorList>
    </citation>
    <scope>NUCLEOTIDE SEQUENCE</scope>
    <source>
        <strain evidence="2">FGSC 1904</strain>
    </source>
</reference>
<evidence type="ECO:0000313" key="2">
    <source>
        <dbReference type="EMBL" id="KAK3388754.1"/>
    </source>
</evidence>
<gene>
    <name evidence="2" type="ORF">B0T20DRAFT_397741</name>
</gene>
<organism evidence="2 3">
    <name type="scientific">Sordaria brevicollis</name>
    <dbReference type="NCBI Taxonomy" id="83679"/>
    <lineage>
        <taxon>Eukaryota</taxon>
        <taxon>Fungi</taxon>
        <taxon>Dikarya</taxon>
        <taxon>Ascomycota</taxon>
        <taxon>Pezizomycotina</taxon>
        <taxon>Sordariomycetes</taxon>
        <taxon>Sordariomycetidae</taxon>
        <taxon>Sordariales</taxon>
        <taxon>Sordariaceae</taxon>
        <taxon>Sordaria</taxon>
    </lineage>
</organism>
<evidence type="ECO:0000256" key="1">
    <source>
        <dbReference type="SAM" id="MobiDB-lite"/>
    </source>
</evidence>
<sequence length="258" mass="28560">MSVWVTISRREVFHVLSFGLRFECDRDISKRRQYGMPVWTNSSSPSDTVVCFRSLLCYAMCPSWLNLGIKSGCSESVERNDHEPPRYSPVLVSFGKSVVLSKVRASTPSKLYFCGVASIRRAQQCRTLHKSSPPNKNRNGQQHGQMSTEDGHGVRWTGAVFHLPPRQSPSASTSVRGLTHVHDTRFGGAICGKPGGVVGQGSEWKMPHEIMIMDMDHSISSTASLSFNISCCCCCCCQAPPFYTIALKEKLCSATHHQ</sequence>
<name>A0AAE0NWA0_SORBR</name>
<comment type="caution">
    <text evidence="2">The sequence shown here is derived from an EMBL/GenBank/DDBJ whole genome shotgun (WGS) entry which is preliminary data.</text>
</comment>
<keyword evidence="3" id="KW-1185">Reference proteome</keyword>
<accession>A0AAE0NWA0</accession>
<reference evidence="2" key="1">
    <citation type="journal article" date="2023" name="Mol. Phylogenet. Evol.">
        <title>Genome-scale phylogeny and comparative genomics of the fungal order Sordariales.</title>
        <authorList>
            <person name="Hensen N."/>
            <person name="Bonometti L."/>
            <person name="Westerberg I."/>
            <person name="Brannstrom I.O."/>
            <person name="Guillou S."/>
            <person name="Cros-Aarteil S."/>
            <person name="Calhoun S."/>
            <person name="Haridas S."/>
            <person name="Kuo A."/>
            <person name="Mondo S."/>
            <person name="Pangilinan J."/>
            <person name="Riley R."/>
            <person name="LaButti K."/>
            <person name="Andreopoulos B."/>
            <person name="Lipzen A."/>
            <person name="Chen C."/>
            <person name="Yan M."/>
            <person name="Daum C."/>
            <person name="Ng V."/>
            <person name="Clum A."/>
            <person name="Steindorff A."/>
            <person name="Ohm R.A."/>
            <person name="Martin F."/>
            <person name="Silar P."/>
            <person name="Natvig D.O."/>
            <person name="Lalanne C."/>
            <person name="Gautier V."/>
            <person name="Ament-Velasquez S.L."/>
            <person name="Kruys A."/>
            <person name="Hutchinson M.I."/>
            <person name="Powell A.J."/>
            <person name="Barry K."/>
            <person name="Miller A.N."/>
            <person name="Grigoriev I.V."/>
            <person name="Debuchy R."/>
            <person name="Gladieux P."/>
            <person name="Hiltunen Thoren M."/>
            <person name="Johannesson H."/>
        </authorList>
    </citation>
    <scope>NUCLEOTIDE SEQUENCE</scope>
    <source>
        <strain evidence="2">FGSC 1904</strain>
    </source>
</reference>
<proteinExistence type="predicted"/>
<evidence type="ECO:0000313" key="3">
    <source>
        <dbReference type="Proteomes" id="UP001281003"/>
    </source>
</evidence>
<dbReference type="Proteomes" id="UP001281003">
    <property type="component" value="Unassembled WGS sequence"/>
</dbReference>
<protein>
    <submittedName>
        <fullName evidence="2">Uncharacterized protein</fullName>
    </submittedName>
</protein>
<dbReference type="EMBL" id="JAUTDP010000015">
    <property type="protein sequence ID" value="KAK3388754.1"/>
    <property type="molecule type" value="Genomic_DNA"/>
</dbReference>
<feature type="compositionally biased region" description="Polar residues" evidence="1">
    <location>
        <begin position="128"/>
        <end position="148"/>
    </location>
</feature>
<dbReference type="AlphaFoldDB" id="A0AAE0NWA0"/>